<dbReference type="AlphaFoldDB" id="A0A939J1B7"/>
<dbReference type="RefSeq" id="WP_207139678.1">
    <property type="nucleotide sequence ID" value="NZ_JAEKJZ010000001.1"/>
</dbReference>
<feature type="transmembrane region" description="Helical" evidence="7">
    <location>
        <begin position="124"/>
        <end position="142"/>
    </location>
</feature>
<gene>
    <name evidence="8" type="primary">cbiQ</name>
    <name evidence="8" type="ORF">JF539_07440</name>
</gene>
<evidence type="ECO:0000313" key="8">
    <source>
        <dbReference type="EMBL" id="MBN9670168.1"/>
    </source>
</evidence>
<comment type="caution">
    <text evidence="8">The sequence shown here is derived from an EMBL/GenBank/DDBJ whole genome shotgun (WGS) entry which is preliminary data.</text>
</comment>
<dbReference type="PANTHER" id="PTHR34857:SF2">
    <property type="entry name" value="SLL0384 PROTEIN"/>
    <property type="match status" value="1"/>
</dbReference>
<evidence type="ECO:0000256" key="7">
    <source>
        <dbReference type="SAM" id="Phobius"/>
    </source>
</evidence>
<comment type="subcellular location">
    <subcellularLocation>
        <location evidence="1">Cell membrane</location>
        <topology evidence="1">Multi-pass membrane protein</topology>
    </subcellularLocation>
</comment>
<dbReference type="Proteomes" id="UP000664096">
    <property type="component" value="Unassembled WGS sequence"/>
</dbReference>
<evidence type="ECO:0000256" key="3">
    <source>
        <dbReference type="ARBA" id="ARBA00022475"/>
    </source>
</evidence>
<sequence>MGHLVSSGPKVLVSADTVSANSVLDGLDPRSRIAAALAFAILIVSLKSLTVLALGFGLSVATLLATRLPVKATLRRMAAMDSFIVFMLVLLPFTVPGEALFFLFGFPFTFEGLLRAVEIGLKANAVILMLMVLVGTLEPVTLGHALHRLKTPETLVHLLMFTVRYISVLHQEYQRLRAAMKVRSFRLRNSLHTYKSIGYLVGMMLVRSVDRSERILAAMKCRGFNGAIPLLGAMRFSARDAVFTVVSALLAVTLVVLEWKIGAAY</sequence>
<evidence type="ECO:0000256" key="1">
    <source>
        <dbReference type="ARBA" id="ARBA00004651"/>
    </source>
</evidence>
<accession>A0A939J1B7</accession>
<keyword evidence="6 7" id="KW-0472">Membrane</keyword>
<dbReference type="InterPro" id="IPR051611">
    <property type="entry name" value="ECF_transporter_component"/>
</dbReference>
<feature type="transmembrane region" description="Helical" evidence="7">
    <location>
        <begin position="241"/>
        <end position="259"/>
    </location>
</feature>
<dbReference type="GO" id="GO:0006824">
    <property type="term" value="P:cobalt ion transport"/>
    <property type="evidence" value="ECO:0007669"/>
    <property type="project" value="InterPro"/>
</dbReference>
<evidence type="ECO:0000256" key="5">
    <source>
        <dbReference type="ARBA" id="ARBA00022989"/>
    </source>
</evidence>
<organism evidence="8 9">
    <name type="scientific">Roseibium aggregatum</name>
    <dbReference type="NCBI Taxonomy" id="187304"/>
    <lineage>
        <taxon>Bacteria</taxon>
        <taxon>Pseudomonadati</taxon>
        <taxon>Pseudomonadota</taxon>
        <taxon>Alphaproteobacteria</taxon>
        <taxon>Hyphomicrobiales</taxon>
        <taxon>Stappiaceae</taxon>
        <taxon>Roseibium</taxon>
    </lineage>
</organism>
<dbReference type="GO" id="GO:0043190">
    <property type="term" value="C:ATP-binding cassette (ABC) transporter complex"/>
    <property type="evidence" value="ECO:0007669"/>
    <property type="project" value="InterPro"/>
</dbReference>
<keyword evidence="3" id="KW-1003">Cell membrane</keyword>
<name>A0A939J1B7_9HYPH</name>
<dbReference type="CDD" id="cd16914">
    <property type="entry name" value="EcfT"/>
    <property type="match status" value="1"/>
</dbReference>
<evidence type="ECO:0000313" key="9">
    <source>
        <dbReference type="Proteomes" id="UP000664096"/>
    </source>
</evidence>
<dbReference type="InterPro" id="IPR003339">
    <property type="entry name" value="ABC/ECF_trnsptr_transmembrane"/>
</dbReference>
<dbReference type="PANTHER" id="PTHR34857">
    <property type="entry name" value="SLL0384 PROTEIN"/>
    <property type="match status" value="1"/>
</dbReference>
<comment type="similarity">
    <text evidence="2">Belongs to the CbiQ family.</text>
</comment>
<reference evidence="8" key="1">
    <citation type="submission" date="2020-12" db="EMBL/GenBank/DDBJ databases">
        <title>Oil enriched cultivation method for isolating marine PHA-producing bacteria.</title>
        <authorList>
            <person name="Zheng W."/>
            <person name="Yu S."/>
            <person name="Huang Y."/>
        </authorList>
    </citation>
    <scope>NUCLEOTIDE SEQUENCE</scope>
    <source>
        <strain evidence="8">SY-2-12</strain>
    </source>
</reference>
<evidence type="ECO:0000256" key="4">
    <source>
        <dbReference type="ARBA" id="ARBA00022692"/>
    </source>
</evidence>
<dbReference type="Pfam" id="PF02361">
    <property type="entry name" value="CbiQ"/>
    <property type="match status" value="1"/>
</dbReference>
<protein>
    <submittedName>
        <fullName evidence="8">Cobalt ECF transporter T component CbiQ</fullName>
    </submittedName>
</protein>
<feature type="transmembrane region" description="Helical" evidence="7">
    <location>
        <begin position="33"/>
        <end position="65"/>
    </location>
</feature>
<feature type="transmembrane region" description="Helical" evidence="7">
    <location>
        <begin position="77"/>
        <end position="93"/>
    </location>
</feature>
<keyword evidence="4 7" id="KW-0812">Transmembrane</keyword>
<evidence type="ECO:0000256" key="2">
    <source>
        <dbReference type="ARBA" id="ARBA00008564"/>
    </source>
</evidence>
<keyword evidence="5 7" id="KW-1133">Transmembrane helix</keyword>
<dbReference type="EMBL" id="JAEKJZ010000001">
    <property type="protein sequence ID" value="MBN9670168.1"/>
    <property type="molecule type" value="Genomic_DNA"/>
</dbReference>
<evidence type="ECO:0000256" key="6">
    <source>
        <dbReference type="ARBA" id="ARBA00023136"/>
    </source>
</evidence>
<dbReference type="NCBIfam" id="TIGR02454">
    <property type="entry name" value="ECF_T_CbiQ"/>
    <property type="match status" value="1"/>
</dbReference>
<proteinExistence type="inferred from homology"/>
<dbReference type="InterPro" id="IPR012809">
    <property type="entry name" value="ECF_CbiQ"/>
</dbReference>